<evidence type="ECO:0000313" key="1">
    <source>
        <dbReference type="EMBL" id="SCC47534.1"/>
    </source>
</evidence>
<dbReference type="Proteomes" id="UP000242818">
    <property type="component" value="Unassembled WGS sequence"/>
</dbReference>
<organism evidence="1 2">
    <name type="scientific">Chitinophaga costaii</name>
    <dbReference type="NCBI Taxonomy" id="1335309"/>
    <lineage>
        <taxon>Bacteria</taxon>
        <taxon>Pseudomonadati</taxon>
        <taxon>Bacteroidota</taxon>
        <taxon>Chitinophagia</taxon>
        <taxon>Chitinophagales</taxon>
        <taxon>Chitinophagaceae</taxon>
        <taxon>Chitinophaga</taxon>
    </lineage>
</organism>
<dbReference type="EMBL" id="FMAR01000010">
    <property type="protein sequence ID" value="SCC47534.1"/>
    <property type="molecule type" value="Genomic_DNA"/>
</dbReference>
<reference evidence="1 2" key="1">
    <citation type="submission" date="2016-08" db="EMBL/GenBank/DDBJ databases">
        <authorList>
            <person name="Seilhamer J.J."/>
        </authorList>
    </citation>
    <scope>NUCLEOTIDE SEQUENCE [LARGE SCALE GENOMIC DNA]</scope>
    <source>
        <strain evidence="1 2">A37T2</strain>
    </source>
</reference>
<dbReference type="STRING" id="1335309.GA0116948_11031"/>
<name>A0A1C4EVA1_9BACT</name>
<dbReference type="AlphaFoldDB" id="A0A1C4EVA1"/>
<gene>
    <name evidence="1" type="ORF">GA0116948_11031</name>
</gene>
<accession>A0A1C4EVA1</accession>
<protein>
    <submittedName>
        <fullName evidence="1">Uncharacterized protein</fullName>
    </submittedName>
</protein>
<proteinExistence type="predicted"/>
<keyword evidence="2" id="KW-1185">Reference proteome</keyword>
<sequence>MLKTTSALAAKPGYALFRALSGAKLNQAMIIIKTTPNSSYYLLALRL</sequence>
<evidence type="ECO:0000313" key="2">
    <source>
        <dbReference type="Proteomes" id="UP000242818"/>
    </source>
</evidence>